<evidence type="ECO:0000313" key="12">
    <source>
        <dbReference type="Proteomes" id="UP000070412"/>
    </source>
</evidence>
<dbReference type="GO" id="GO:0005525">
    <property type="term" value="F:GTP binding"/>
    <property type="evidence" value="ECO:0007669"/>
    <property type="project" value="UniProtKB-KW"/>
</dbReference>
<dbReference type="SMART" id="SM00044">
    <property type="entry name" value="CYCc"/>
    <property type="match status" value="1"/>
</dbReference>
<feature type="compositionally biased region" description="Basic and acidic residues" evidence="8">
    <location>
        <begin position="652"/>
        <end position="676"/>
    </location>
</feature>
<evidence type="ECO:0000256" key="3">
    <source>
        <dbReference type="ARBA" id="ARBA00022490"/>
    </source>
</evidence>
<dbReference type="Gene3D" id="3.90.1520.10">
    <property type="entry name" value="H-NOX domain"/>
    <property type="match status" value="1"/>
</dbReference>
<keyword evidence="6" id="KW-0456">Lyase</keyword>
<evidence type="ECO:0000256" key="6">
    <source>
        <dbReference type="ARBA" id="ARBA00023239"/>
    </source>
</evidence>
<gene>
    <name evidence="10" type="ORF">SSS_1164</name>
</gene>
<dbReference type="CDD" id="cd07302">
    <property type="entry name" value="CHD"/>
    <property type="match status" value="1"/>
</dbReference>
<evidence type="ECO:0000256" key="5">
    <source>
        <dbReference type="ARBA" id="ARBA00023134"/>
    </source>
</evidence>
<comment type="subcellular location">
    <subcellularLocation>
        <location evidence="1">Cytoplasm</location>
    </subcellularLocation>
</comment>
<dbReference type="GO" id="GO:0008074">
    <property type="term" value="C:guanylate cyclase complex, soluble"/>
    <property type="evidence" value="ECO:0007669"/>
    <property type="project" value="TreeGrafter"/>
</dbReference>
<dbReference type="PROSITE" id="PS50125">
    <property type="entry name" value="GUANYLATE_CYCLASE_2"/>
    <property type="match status" value="1"/>
</dbReference>
<dbReference type="EMBL" id="WVUK01000064">
    <property type="protein sequence ID" value="KAF7489576.1"/>
    <property type="molecule type" value="Genomic_DNA"/>
</dbReference>
<evidence type="ECO:0000259" key="9">
    <source>
        <dbReference type="PROSITE" id="PS50125"/>
    </source>
</evidence>
<evidence type="ECO:0000256" key="4">
    <source>
        <dbReference type="ARBA" id="ARBA00022741"/>
    </source>
</evidence>
<dbReference type="Proteomes" id="UP000070412">
    <property type="component" value="Unassembled WGS sequence"/>
</dbReference>
<keyword evidence="4" id="KW-0547">Nucleotide-binding</keyword>
<dbReference type="InterPro" id="IPR001054">
    <property type="entry name" value="A/G_cyclase"/>
</dbReference>
<keyword evidence="3" id="KW-0963">Cytoplasm</keyword>
<evidence type="ECO:0000256" key="2">
    <source>
        <dbReference type="ARBA" id="ARBA00012202"/>
    </source>
</evidence>
<dbReference type="InterPro" id="IPR011645">
    <property type="entry name" value="HNOB_dom_associated"/>
</dbReference>
<evidence type="ECO:0000256" key="1">
    <source>
        <dbReference type="ARBA" id="ARBA00004496"/>
    </source>
</evidence>
<keyword evidence="7" id="KW-0141">cGMP biosynthesis</keyword>
<feature type="region of interest" description="Disordered" evidence="8">
    <location>
        <begin position="629"/>
        <end position="710"/>
    </location>
</feature>
<accession>A0A834R6I5</accession>
<dbReference type="EnsemblMetazoa" id="SSS_1164s_mrna">
    <property type="protein sequence ID" value="KAF7489576.1"/>
    <property type="gene ID" value="SSS_1164"/>
</dbReference>
<proteinExistence type="predicted"/>
<dbReference type="SUPFAM" id="SSF55073">
    <property type="entry name" value="Nucleotide cyclase"/>
    <property type="match status" value="1"/>
</dbReference>
<dbReference type="GO" id="GO:0019934">
    <property type="term" value="P:cGMP-mediated signaling"/>
    <property type="evidence" value="ECO:0007669"/>
    <property type="project" value="TreeGrafter"/>
</dbReference>
<evidence type="ECO:0000313" key="11">
    <source>
        <dbReference type="EnsemblMetazoa" id="KAF7489576.1"/>
    </source>
</evidence>
<dbReference type="InterPro" id="IPR042463">
    <property type="entry name" value="HNOB_dom_associated_sf"/>
</dbReference>
<keyword evidence="12" id="KW-1185">Reference proteome</keyword>
<dbReference type="SUPFAM" id="SSF111126">
    <property type="entry name" value="Ligand-binding domain in the NO signalling and Golgi transport"/>
    <property type="match status" value="1"/>
</dbReference>
<dbReference type="Pfam" id="PF07701">
    <property type="entry name" value="HNOBA"/>
    <property type="match status" value="1"/>
</dbReference>
<reference evidence="11" key="3">
    <citation type="submission" date="2022-06" db="UniProtKB">
        <authorList>
            <consortium name="EnsemblMetazoa"/>
        </authorList>
    </citation>
    <scope>IDENTIFICATION</scope>
</reference>
<evidence type="ECO:0000256" key="8">
    <source>
        <dbReference type="SAM" id="MobiDB-lite"/>
    </source>
</evidence>
<dbReference type="InterPro" id="IPR024096">
    <property type="entry name" value="NO_sig/Golgi_transp_ligand-bd"/>
</dbReference>
<keyword evidence="5" id="KW-0342">GTP-binding</keyword>
<dbReference type="InterPro" id="IPR029787">
    <property type="entry name" value="Nucleotide_cyclase"/>
</dbReference>
<evidence type="ECO:0000313" key="10">
    <source>
        <dbReference type="EMBL" id="KAF7489576.1"/>
    </source>
</evidence>
<dbReference type="GO" id="GO:0070482">
    <property type="term" value="P:response to oxygen levels"/>
    <property type="evidence" value="ECO:0007669"/>
    <property type="project" value="TreeGrafter"/>
</dbReference>
<name>A0A834R6I5_SARSC</name>
<reference evidence="12" key="1">
    <citation type="journal article" date="2020" name="PLoS Negl. Trop. Dis.">
        <title>High-quality nuclear genome for Sarcoptes scabiei-A critical resource for a neglected parasite.</title>
        <authorList>
            <person name="Korhonen P.K."/>
            <person name="Gasser R.B."/>
            <person name="Ma G."/>
            <person name="Wang T."/>
            <person name="Stroehlein A.J."/>
            <person name="Young N.D."/>
            <person name="Ang C.S."/>
            <person name="Fernando D.D."/>
            <person name="Lu H.C."/>
            <person name="Taylor S."/>
            <person name="Reynolds S.L."/>
            <person name="Mofiz E."/>
            <person name="Najaraj S.H."/>
            <person name="Gowda H."/>
            <person name="Madugundu A."/>
            <person name="Renuse S."/>
            <person name="Holt D."/>
            <person name="Pandey A."/>
            <person name="Papenfuss A.T."/>
            <person name="Fischer K."/>
        </authorList>
    </citation>
    <scope>NUCLEOTIDE SEQUENCE [LARGE SCALE GENOMIC DNA]</scope>
</reference>
<feature type="domain" description="Guanylate cyclase" evidence="9">
    <location>
        <begin position="435"/>
        <end position="563"/>
    </location>
</feature>
<dbReference type="OrthoDB" id="6127067at2759"/>
<dbReference type="Gene3D" id="3.30.450.260">
    <property type="entry name" value="Haem NO binding associated domain"/>
    <property type="match status" value="1"/>
</dbReference>
<dbReference type="Pfam" id="PF00211">
    <property type="entry name" value="Guanylate_cyc"/>
    <property type="match status" value="1"/>
</dbReference>
<dbReference type="AlphaFoldDB" id="A0A834R6I5"/>
<reference evidence="10" key="2">
    <citation type="submission" date="2020-01" db="EMBL/GenBank/DDBJ databases">
        <authorList>
            <person name="Korhonen P.K.K."/>
            <person name="Guangxu M.G."/>
            <person name="Wang T.W."/>
            <person name="Stroehlein A.J.S."/>
            <person name="Young N.D."/>
            <person name="Ang C.-S.A."/>
            <person name="Fernando D.W.F."/>
            <person name="Lu H.L."/>
            <person name="Taylor S.T."/>
            <person name="Ehtesham M.E.M."/>
            <person name="Najaraj S.H.N."/>
            <person name="Harsha G.H.G."/>
            <person name="Madugundu A.M."/>
            <person name="Renuse S.R."/>
            <person name="Holt D.H."/>
            <person name="Pandey A.P."/>
            <person name="Papenfuss A.P."/>
            <person name="Gasser R.B.G."/>
            <person name="Fischer K.F."/>
        </authorList>
    </citation>
    <scope>NUCLEOTIDE SEQUENCE</scope>
    <source>
        <strain evidence="10">SSS_KF_BRIS2020</strain>
    </source>
</reference>
<dbReference type="InterPro" id="IPR038158">
    <property type="entry name" value="H-NOX_domain_sf"/>
</dbReference>
<sequence length="710" mass="81998">MFGIIHNCIEDFVIRLFDESKWLEILQQADLNLNGGSFLTYNSYDDRITLKLLSTTSAVLKLDFETVLDAVGSHFIKYICKLGYDKILFSLGNNLHDFLANIDFVHLHLNHVFIGMQNPSFRITHSEEGTMRLFYHSDRKGLDSFVKGLITAASQLIFRTEVIVNRLPMGKDGAIQYEIINKSIDLNSEAFEKIKTPIVSSYLSTSLSHLLFSVETLCESLPFHFVFKRNFRIVQIGNKLKRFINQDLLQFNGKIVFSDLFIISRPIIDLDFEMILNFSNHLFNLTGRDKYVRQIDRQKRRNSYRLNSTTSSQTLEPIKLKLRGQMISLPVYDSILFVGYPEIDHLEQMLDLDLTIDDLTENAARFYVTRALSEDDHEIIKKIEIAVNHLKIIKKKLRLEIDKNHRILNEIFPTKIARILYENIKVDAEYFEHVTCLFSDVVNFTAMCSSLQPIEIIRLLNKLYIQFDNQTNYYGTFKVCTIGDAYVVISGVPEPISDHADRVVEMGLAMVHVTRTIISPSDGKNIEMRIGIHSGPCMAGIVGLSMPRYSVFGSTITLANRMEFAGQFGMVHISEATKRYLQKDKYYFVEANVQHLFGFPTYIVTKLYEEYHEDYLVVANNLNMSGSLFKSPTQSPEHQSRSKKPTMNLRDQGYKTKELNRPTKPIRFDFSRELHNRKQNQSQEQQSKMKAKNEEKKKKSNNAIPLIQIN</sequence>
<dbReference type="PANTHER" id="PTHR45655:SF13">
    <property type="entry name" value="SOLUBLE GUANYLATE CYCLASE GCY-32-RELATED"/>
    <property type="match status" value="1"/>
</dbReference>
<dbReference type="EC" id="4.6.1.2" evidence="2"/>
<dbReference type="GO" id="GO:0004383">
    <property type="term" value="F:guanylate cyclase activity"/>
    <property type="evidence" value="ECO:0007669"/>
    <property type="project" value="UniProtKB-EC"/>
</dbReference>
<protein>
    <recommendedName>
        <fullName evidence="2">guanylate cyclase</fullName>
        <ecNumber evidence="2">4.6.1.2</ecNumber>
    </recommendedName>
</protein>
<evidence type="ECO:0000256" key="7">
    <source>
        <dbReference type="ARBA" id="ARBA00023293"/>
    </source>
</evidence>
<dbReference type="InterPro" id="IPR011644">
    <property type="entry name" value="Heme_NO-bd"/>
</dbReference>
<dbReference type="GO" id="GO:0020037">
    <property type="term" value="F:heme binding"/>
    <property type="evidence" value="ECO:0007669"/>
    <property type="project" value="InterPro"/>
</dbReference>
<dbReference type="Gene3D" id="3.30.70.1230">
    <property type="entry name" value="Nucleotide cyclase"/>
    <property type="match status" value="1"/>
</dbReference>
<organism evidence="10">
    <name type="scientific">Sarcoptes scabiei</name>
    <name type="common">Itch mite</name>
    <name type="synonym">Acarus scabiei</name>
    <dbReference type="NCBI Taxonomy" id="52283"/>
    <lineage>
        <taxon>Eukaryota</taxon>
        <taxon>Metazoa</taxon>
        <taxon>Ecdysozoa</taxon>
        <taxon>Arthropoda</taxon>
        <taxon>Chelicerata</taxon>
        <taxon>Arachnida</taxon>
        <taxon>Acari</taxon>
        <taxon>Acariformes</taxon>
        <taxon>Sarcoptiformes</taxon>
        <taxon>Astigmata</taxon>
        <taxon>Psoroptidia</taxon>
        <taxon>Sarcoptoidea</taxon>
        <taxon>Sarcoptidae</taxon>
        <taxon>Sarcoptinae</taxon>
        <taxon>Sarcoptes</taxon>
    </lineage>
</organism>
<dbReference type="Pfam" id="PF07700">
    <property type="entry name" value="HNOB"/>
    <property type="match status" value="1"/>
</dbReference>
<dbReference type="PANTHER" id="PTHR45655">
    <property type="entry name" value="GUANYLATE CYCLASE SOLUBLE SUBUNIT BETA-2"/>
    <property type="match status" value="1"/>
</dbReference>